<evidence type="ECO:0000313" key="2">
    <source>
        <dbReference type="Ensembl" id="ENSLOCP00000000280.1"/>
    </source>
</evidence>
<reference evidence="2" key="3">
    <citation type="submission" date="2025-09" db="UniProtKB">
        <authorList>
            <consortium name="Ensembl"/>
        </authorList>
    </citation>
    <scope>IDENTIFICATION</scope>
</reference>
<dbReference type="InParanoid" id="W5LVX3"/>
<evidence type="ECO:0000256" key="1">
    <source>
        <dbReference type="SAM" id="MobiDB-lite"/>
    </source>
</evidence>
<evidence type="ECO:0000313" key="3">
    <source>
        <dbReference type="Proteomes" id="UP000018468"/>
    </source>
</evidence>
<dbReference type="Ensembl" id="ENSLOCT00000000280.1">
    <property type="protein sequence ID" value="ENSLOCP00000000280.1"/>
    <property type="gene ID" value="ENSLOCG00000000255.1"/>
</dbReference>
<dbReference type="GO" id="GO:0005737">
    <property type="term" value="C:cytoplasm"/>
    <property type="evidence" value="ECO:0000318"/>
    <property type="project" value="GO_Central"/>
</dbReference>
<reference evidence="2" key="2">
    <citation type="submission" date="2025-08" db="UniProtKB">
        <authorList>
            <consortium name="Ensembl"/>
        </authorList>
    </citation>
    <scope>IDENTIFICATION</scope>
</reference>
<proteinExistence type="predicted"/>
<dbReference type="GeneTree" id="ENSGT00390000018451"/>
<dbReference type="OMA" id="WQMEKGL"/>
<reference evidence="3" key="1">
    <citation type="submission" date="2011-12" db="EMBL/GenBank/DDBJ databases">
        <title>The Draft Genome of Lepisosteus oculatus.</title>
        <authorList>
            <consortium name="The Broad Institute Genome Assembly &amp; Analysis Group"/>
            <consortium name="Computational R&amp;D Group"/>
            <consortium name="and Sequencing Platform"/>
            <person name="Di Palma F."/>
            <person name="Alfoldi J."/>
            <person name="Johnson J."/>
            <person name="Berlin A."/>
            <person name="Gnerre S."/>
            <person name="Jaffe D."/>
            <person name="MacCallum I."/>
            <person name="Young S."/>
            <person name="Walker B.J."/>
            <person name="Lander E.S."/>
            <person name="Lindblad-Toh K."/>
        </authorList>
    </citation>
    <scope>NUCLEOTIDE SEQUENCE [LARGE SCALE GENOMIC DNA]</scope>
</reference>
<dbReference type="AlphaFoldDB" id="W5LVX3"/>
<feature type="compositionally biased region" description="Basic and acidic residues" evidence="1">
    <location>
        <begin position="224"/>
        <end position="233"/>
    </location>
</feature>
<dbReference type="eggNOG" id="ENOG502REG3">
    <property type="taxonomic scope" value="Eukaryota"/>
</dbReference>
<protein>
    <submittedName>
        <fullName evidence="2">Mesenteric estrogen dependent adipogenesis</fullName>
    </submittedName>
</protein>
<accession>W5LVX3</accession>
<name>W5LVX3_LEPOC</name>
<dbReference type="PANTHER" id="PTHR33769:SF3">
    <property type="entry name" value="MESENTERIC ESTROGEN-DEPENDENT ADIPOGENESIS PROTEIN"/>
    <property type="match status" value="1"/>
</dbReference>
<dbReference type="InterPro" id="IPR043460">
    <property type="entry name" value="MEDAG/TEX26"/>
</dbReference>
<feature type="region of interest" description="Disordered" evidence="1">
    <location>
        <begin position="224"/>
        <end position="249"/>
    </location>
</feature>
<dbReference type="Bgee" id="ENSLOCG00000000255">
    <property type="expression patterns" value="Expressed in pharyngeal gill and 13 other cell types or tissues"/>
</dbReference>
<keyword evidence="3" id="KW-1185">Reference proteome</keyword>
<organism evidence="2 3">
    <name type="scientific">Lepisosteus oculatus</name>
    <name type="common">Spotted gar</name>
    <dbReference type="NCBI Taxonomy" id="7918"/>
    <lineage>
        <taxon>Eukaryota</taxon>
        <taxon>Metazoa</taxon>
        <taxon>Chordata</taxon>
        <taxon>Craniata</taxon>
        <taxon>Vertebrata</taxon>
        <taxon>Euteleostomi</taxon>
        <taxon>Actinopterygii</taxon>
        <taxon>Neopterygii</taxon>
        <taxon>Holostei</taxon>
        <taxon>Semionotiformes</taxon>
        <taxon>Lepisosteidae</taxon>
        <taxon>Lepisosteus</taxon>
    </lineage>
</organism>
<dbReference type="PANTHER" id="PTHR33769">
    <property type="entry name" value="TESTIS-EXPRESSED PROTEIN 26 ISOFORM X3"/>
    <property type="match status" value="1"/>
</dbReference>
<dbReference type="HOGENOM" id="CLU_091037_0_0_1"/>
<dbReference type="STRING" id="7918.ENSLOCP00000000280"/>
<dbReference type="Proteomes" id="UP000018468">
    <property type="component" value="Unassembled WGS sequence"/>
</dbReference>
<sequence>RAMNKMHINANSGFYMELIELEEFLREPPSGFKVEVRGSGYRFVRYDPGSFCVFIDECNSAKGKVLFQHSPGRIITVHSLKDYTDLRKRLTSQLIFILVSVCELNPALKTKSEKAAEVLQQFIVVINGRNPVVKWEIERGLDQAISSVAGESYAVQMDVEDALQSWADKRGFEIPLEGRRVKPLWQHTNITLRYHSDALFDFPFWLGLSKRKFTLEGELSHVTSKDKQEKTAEEGFLSVSLDPDVQKKQ</sequence>